<evidence type="ECO:0000313" key="2">
    <source>
        <dbReference type="EMBL" id="EPR78915.1"/>
    </source>
</evidence>
<feature type="transmembrane region" description="Helical" evidence="1">
    <location>
        <begin position="122"/>
        <end position="140"/>
    </location>
</feature>
<feature type="transmembrane region" description="Helical" evidence="1">
    <location>
        <begin position="41"/>
        <end position="66"/>
    </location>
</feature>
<comment type="caution">
    <text evidence="2">The sequence shown here is derived from an EMBL/GenBank/DDBJ whole genome shotgun (WGS) entry which is preliminary data.</text>
</comment>
<evidence type="ECO:0000256" key="1">
    <source>
        <dbReference type="SAM" id="Phobius"/>
    </source>
</evidence>
<gene>
    <name evidence="2" type="ORF">SLOPH_974</name>
</gene>
<feature type="transmembrane region" description="Helical" evidence="1">
    <location>
        <begin position="15"/>
        <end position="34"/>
    </location>
</feature>
<feature type="transmembrane region" description="Helical" evidence="1">
    <location>
        <begin position="146"/>
        <end position="170"/>
    </location>
</feature>
<keyword evidence="1" id="KW-0472">Membrane</keyword>
<feature type="transmembrane region" description="Helical" evidence="1">
    <location>
        <begin position="94"/>
        <end position="115"/>
    </location>
</feature>
<dbReference type="Proteomes" id="UP000014978">
    <property type="component" value="Unassembled WGS sequence"/>
</dbReference>
<proteinExistence type="predicted"/>
<dbReference type="HOGENOM" id="CLU_1246065_0_0_1"/>
<keyword evidence="1" id="KW-1133">Transmembrane helix</keyword>
<name>S7W7S2_SPRLO</name>
<dbReference type="EMBL" id="ATCN01000484">
    <property type="protein sequence ID" value="EPR78915.1"/>
    <property type="molecule type" value="Genomic_DNA"/>
</dbReference>
<dbReference type="VEuPathDB" id="MicrosporidiaDB:SLOPH_974"/>
<sequence>MIFLTQKYIHPTKSILIHLYLILHCVSIAELPLFHINFISIIFAIIIILNTSLLCPLGLFILYQYILNDKIGIYVDLNFIYILDFLKCSLFLTILFYFISYLLLSCIFGGIIYLLHRKRLKYCLSVYLLIISQYSLYVPIIDMFFITGSLVCGGTFSMATLVCGYLAGFIMCISSFKRNIEPLIYSNNQIFTYLIAFIHGIISSHIKTVVFMIFFKYHCTQNSNK</sequence>
<dbReference type="AlphaFoldDB" id="S7W7S2"/>
<keyword evidence="1" id="KW-0812">Transmembrane</keyword>
<reference evidence="3" key="1">
    <citation type="journal article" date="2013" name="PLoS Genet.">
        <title>The genome of Spraguea lophii and the basis of host-microsporidian interactions.</title>
        <authorList>
            <person name="Campbell S.E."/>
            <person name="Williams T.A."/>
            <person name="Yousuf A."/>
            <person name="Soanes D.M."/>
            <person name="Paszkiewicz K.H."/>
            <person name="Williams B.A.P."/>
        </authorList>
    </citation>
    <scope>NUCLEOTIDE SEQUENCE [LARGE SCALE GENOMIC DNA]</scope>
    <source>
        <strain evidence="3">42_110</strain>
    </source>
</reference>
<accession>S7W7S2</accession>
<protein>
    <submittedName>
        <fullName evidence="2">Uncharacterized protein</fullName>
    </submittedName>
</protein>
<keyword evidence="3" id="KW-1185">Reference proteome</keyword>
<evidence type="ECO:0000313" key="3">
    <source>
        <dbReference type="Proteomes" id="UP000014978"/>
    </source>
</evidence>
<dbReference type="InParanoid" id="S7W7S2"/>
<feature type="transmembrane region" description="Helical" evidence="1">
    <location>
        <begin position="190"/>
        <end position="215"/>
    </location>
</feature>
<organism evidence="2 3">
    <name type="scientific">Spraguea lophii (strain 42_110)</name>
    <name type="common">Microsporidian parasite</name>
    <dbReference type="NCBI Taxonomy" id="1358809"/>
    <lineage>
        <taxon>Eukaryota</taxon>
        <taxon>Fungi</taxon>
        <taxon>Fungi incertae sedis</taxon>
        <taxon>Microsporidia</taxon>
        <taxon>Spragueidae</taxon>
        <taxon>Spraguea</taxon>
    </lineage>
</organism>